<dbReference type="RefSeq" id="WP_110840199.1">
    <property type="nucleotide sequence ID" value="NZ_QJVJ01000004.1"/>
</dbReference>
<proteinExistence type="predicted"/>
<dbReference type="AlphaFoldDB" id="A0A2V5K6Y8"/>
<reference evidence="1 2" key="1">
    <citation type="submission" date="2018-05" db="EMBL/GenBank/DDBJ databases">
        <title>Paenibacillus flagellatus sp. nov., isolated from selenium mineral soil.</title>
        <authorList>
            <person name="Dai X."/>
        </authorList>
    </citation>
    <scope>NUCLEOTIDE SEQUENCE [LARGE SCALE GENOMIC DNA]</scope>
    <source>
        <strain evidence="1 2">DXL2</strain>
    </source>
</reference>
<organism evidence="1 2">
    <name type="scientific">Paenibacillus flagellatus</name>
    <dbReference type="NCBI Taxonomy" id="2211139"/>
    <lineage>
        <taxon>Bacteria</taxon>
        <taxon>Bacillati</taxon>
        <taxon>Bacillota</taxon>
        <taxon>Bacilli</taxon>
        <taxon>Bacillales</taxon>
        <taxon>Paenibacillaceae</taxon>
        <taxon>Paenibacillus</taxon>
    </lineage>
</organism>
<name>A0A2V5K6Y8_9BACL</name>
<keyword evidence="2" id="KW-1185">Reference proteome</keyword>
<evidence type="ECO:0000313" key="2">
    <source>
        <dbReference type="Proteomes" id="UP000247476"/>
    </source>
</evidence>
<dbReference type="OrthoDB" id="2609784at2"/>
<accession>A0A2V5K6Y8</accession>
<dbReference type="Proteomes" id="UP000247476">
    <property type="component" value="Unassembled WGS sequence"/>
</dbReference>
<comment type="caution">
    <text evidence="1">The sequence shown here is derived from an EMBL/GenBank/DDBJ whole genome shotgun (WGS) entry which is preliminary data.</text>
</comment>
<evidence type="ECO:0000313" key="1">
    <source>
        <dbReference type="EMBL" id="PYI55205.1"/>
    </source>
</evidence>
<sequence>MTSLRAFLNAAELVWFTVIDSERVGPIIVRGGIDYQALPPRFDSVAKIRRLFRRYWGVRFTNILICNLRLLRINGRLYAPVGDPPELPTTVVALRIVKRSGDSILVRAALTGLGEGRTTIFYTIRFDPKTGAARIVNRTGRRNDIRYQRCVRSCSR</sequence>
<protein>
    <submittedName>
        <fullName evidence="1">Uncharacterized protein</fullName>
    </submittedName>
</protein>
<dbReference type="EMBL" id="QJVJ01000004">
    <property type="protein sequence ID" value="PYI55205.1"/>
    <property type="molecule type" value="Genomic_DNA"/>
</dbReference>
<gene>
    <name evidence="1" type="ORF">DLM86_11825</name>
</gene>